<dbReference type="EMBL" id="WTYU01000002">
    <property type="protein sequence ID" value="MXP15480.1"/>
    <property type="molecule type" value="Genomic_DNA"/>
</dbReference>
<dbReference type="Proteomes" id="UP000473531">
    <property type="component" value="Unassembled WGS sequence"/>
</dbReference>
<dbReference type="InterPro" id="IPR025514">
    <property type="entry name" value="DUF4402"/>
</dbReference>
<name>A0A6L7GIU4_9SPHN</name>
<comment type="caution">
    <text evidence="1">The sequence shown here is derived from an EMBL/GenBank/DDBJ whole genome shotgun (WGS) entry which is preliminary data.</text>
</comment>
<protein>
    <submittedName>
        <fullName evidence="1">DUF4402 domain-containing protein</fullName>
    </submittedName>
</protein>
<keyword evidence="2" id="KW-1185">Reference proteome</keyword>
<organism evidence="1 2">
    <name type="scientific">Allopontixanthobacter confluentis</name>
    <dbReference type="NCBI Taxonomy" id="1849021"/>
    <lineage>
        <taxon>Bacteria</taxon>
        <taxon>Pseudomonadati</taxon>
        <taxon>Pseudomonadota</taxon>
        <taxon>Alphaproteobacteria</taxon>
        <taxon>Sphingomonadales</taxon>
        <taxon>Erythrobacteraceae</taxon>
        <taxon>Allopontixanthobacter</taxon>
    </lineage>
</organism>
<evidence type="ECO:0000313" key="1">
    <source>
        <dbReference type="EMBL" id="MXP15480.1"/>
    </source>
</evidence>
<accession>A0A6L7GIU4</accession>
<dbReference type="Pfam" id="PF14352">
    <property type="entry name" value="DUF4402"/>
    <property type="match status" value="1"/>
</dbReference>
<dbReference type="RefSeq" id="WP_160601992.1">
    <property type="nucleotide sequence ID" value="NZ_WTYU01000002.1"/>
</dbReference>
<proteinExistence type="predicted"/>
<dbReference type="OrthoDB" id="7576381at2"/>
<dbReference type="AlphaFoldDB" id="A0A6L7GIU4"/>
<evidence type="ECO:0000313" key="2">
    <source>
        <dbReference type="Proteomes" id="UP000473531"/>
    </source>
</evidence>
<sequence length="201" mass="20370">MCAQTILDASRCQTGRDRHHPALRNILSRAAMPAAASALLLATPAAAQDAGANASAAILNDIQLQNVQPLQFAQIVPSGLGGSVTINAATGAVTTIGQVVAIGSNQTRARFSLNAPVGTVMVLSGDAAVTLTRNGGTETMTASLIHRGGTGLVSAMVFNLPIGLRAIAAEQDIYTGGTLTVPGTQAVGTYEGSFNLTIAYL</sequence>
<gene>
    <name evidence="1" type="ORF">GRI44_12030</name>
</gene>
<reference evidence="1 2" key="1">
    <citation type="submission" date="2019-12" db="EMBL/GenBank/DDBJ databases">
        <title>Genomic-based taxomic classification of the family Erythrobacteraceae.</title>
        <authorList>
            <person name="Xu L."/>
        </authorList>
    </citation>
    <scope>NUCLEOTIDE SEQUENCE [LARGE SCALE GENOMIC DNA]</scope>
    <source>
        <strain evidence="1 2">KCTC 52259</strain>
    </source>
</reference>